<dbReference type="GO" id="GO:0030313">
    <property type="term" value="C:cell envelope"/>
    <property type="evidence" value="ECO:0007669"/>
    <property type="project" value="UniProtKB-SubCell"/>
</dbReference>
<comment type="subcellular location">
    <subcellularLocation>
        <location evidence="1">Cell envelope</location>
    </subcellularLocation>
</comment>
<feature type="region of interest" description="Disordered" evidence="5">
    <location>
        <begin position="270"/>
        <end position="294"/>
    </location>
</feature>
<dbReference type="GO" id="GO:0005886">
    <property type="term" value="C:plasma membrane"/>
    <property type="evidence" value="ECO:0007669"/>
    <property type="project" value="TreeGrafter"/>
</dbReference>
<evidence type="ECO:0000259" key="7">
    <source>
        <dbReference type="Pfam" id="PF23914"/>
    </source>
</evidence>
<dbReference type="Proteomes" id="UP000006786">
    <property type="component" value="Unassembled WGS sequence"/>
</dbReference>
<dbReference type="Pfam" id="PF23914">
    <property type="entry name" value="TPR_CcmH_CycH"/>
    <property type="match status" value="1"/>
</dbReference>
<evidence type="ECO:0000256" key="1">
    <source>
        <dbReference type="ARBA" id="ARBA00004196"/>
    </source>
</evidence>
<name>K2MGD6_9HYPH</name>
<dbReference type="eggNOG" id="COG4235">
    <property type="taxonomic scope" value="Bacteria"/>
</dbReference>
<keyword evidence="3" id="KW-0201">Cytochrome c-type biogenesis</keyword>
<dbReference type="SUPFAM" id="SSF48452">
    <property type="entry name" value="TPR-like"/>
    <property type="match status" value="1"/>
</dbReference>
<dbReference type="InterPro" id="IPR051263">
    <property type="entry name" value="C-type_cytochrome_biogenesis"/>
</dbReference>
<dbReference type="OrthoDB" id="9815847at2"/>
<dbReference type="AlphaFoldDB" id="K2MGD6"/>
<keyword evidence="6" id="KW-0812">Transmembrane</keyword>
<dbReference type="RefSeq" id="WP_008595120.1">
    <property type="nucleotide sequence ID" value="NZ_AMRM01000005.1"/>
</dbReference>
<evidence type="ECO:0000256" key="2">
    <source>
        <dbReference type="ARBA" id="ARBA00022737"/>
    </source>
</evidence>
<dbReference type="PANTHER" id="PTHR47870:SF1">
    <property type="entry name" value="CYTOCHROME C-TYPE BIOGENESIS PROTEIN CCMH"/>
    <property type="match status" value="1"/>
</dbReference>
<dbReference type="InterPro" id="IPR017560">
    <property type="entry name" value="Cyt_c_biogenesis_CcmI"/>
</dbReference>
<sequence>MLFWIFAAILTVATALAVMRPFMTRKGASAGGAAHDIEVYRDQLDELGRDVERGLIGKTEAEQARAEIGRRILKVSETTEGVAGDDRNRTVVRLVAVVAILAVPLVSWGLYLVTGSPEMRSQPLQARLEQDPSNASVDDLIARAEAHLANNPQDVRGWQVLGPIYMRLGRFADAETALRNIMRLSGESADLQASLGEVIVGKAQGLVTAEAEAAFRAALELEAGNPKAQFFVALARAQEGRMPEARAAWQALAAGQPEGSPWREAVAQALAGSESAEEQGEKETPPGPSSEEVAAAADMTPEDRLAMISGMVAQLDARLRDNPADADGWRRLIRSYTVLNRPDDARAALGRAIEALGADTPESAELVAFAAGLGIAVE</sequence>
<organism evidence="8 9">
    <name type="scientific">Nitratireductor pacificus pht-3B</name>
    <dbReference type="NCBI Taxonomy" id="391937"/>
    <lineage>
        <taxon>Bacteria</taxon>
        <taxon>Pseudomonadati</taxon>
        <taxon>Pseudomonadota</taxon>
        <taxon>Alphaproteobacteria</taxon>
        <taxon>Hyphomicrobiales</taxon>
        <taxon>Phyllobacteriaceae</taxon>
        <taxon>Nitratireductor</taxon>
    </lineage>
</organism>
<keyword evidence="2" id="KW-0677">Repeat</keyword>
<keyword evidence="6" id="KW-1133">Transmembrane helix</keyword>
<evidence type="ECO:0000256" key="5">
    <source>
        <dbReference type="SAM" id="MobiDB-lite"/>
    </source>
</evidence>
<evidence type="ECO:0000313" key="9">
    <source>
        <dbReference type="Proteomes" id="UP000006786"/>
    </source>
</evidence>
<comment type="caution">
    <text evidence="8">The sequence shown here is derived from an EMBL/GenBank/DDBJ whole genome shotgun (WGS) entry which is preliminary data.</text>
</comment>
<dbReference type="STRING" id="391937.NA2_05498"/>
<reference evidence="8 9" key="1">
    <citation type="journal article" date="2012" name="J. Bacteriol.">
        <title>Genome Sequence of Nitratireductor pacificus Type Strain pht-3B.</title>
        <authorList>
            <person name="Lai Q."/>
            <person name="Li G."/>
            <person name="Shao Z."/>
        </authorList>
    </citation>
    <scope>NUCLEOTIDE SEQUENCE [LARGE SCALE GENOMIC DNA]</scope>
    <source>
        <strain evidence="9">pht-3B</strain>
    </source>
</reference>
<gene>
    <name evidence="8" type="ORF">NA2_05498</name>
</gene>
<accession>K2MGD6</accession>
<feature type="domain" description="Cytochrome c-type biogenesis protein H TPR" evidence="7">
    <location>
        <begin position="129"/>
        <end position="258"/>
    </location>
</feature>
<keyword evidence="9" id="KW-1185">Reference proteome</keyword>
<keyword evidence="6" id="KW-0472">Membrane</keyword>
<dbReference type="InterPro" id="IPR056413">
    <property type="entry name" value="TPR_CcmH_CycH"/>
</dbReference>
<proteinExistence type="predicted"/>
<protein>
    <submittedName>
        <fullName evidence="8">Cytochrome c-type biogenesis protein</fullName>
    </submittedName>
</protein>
<dbReference type="PATRIC" id="fig|391937.3.peg.1132"/>
<evidence type="ECO:0000256" key="4">
    <source>
        <dbReference type="ARBA" id="ARBA00022803"/>
    </source>
</evidence>
<keyword evidence="4" id="KW-0802">TPR repeat</keyword>
<evidence type="ECO:0000256" key="6">
    <source>
        <dbReference type="SAM" id="Phobius"/>
    </source>
</evidence>
<evidence type="ECO:0000256" key="3">
    <source>
        <dbReference type="ARBA" id="ARBA00022748"/>
    </source>
</evidence>
<feature type="transmembrane region" description="Helical" evidence="6">
    <location>
        <begin position="91"/>
        <end position="113"/>
    </location>
</feature>
<dbReference type="InterPro" id="IPR011990">
    <property type="entry name" value="TPR-like_helical_dom_sf"/>
</dbReference>
<dbReference type="EMBL" id="AMRM01000005">
    <property type="protein sequence ID" value="EKF19770.1"/>
    <property type="molecule type" value="Genomic_DNA"/>
</dbReference>
<dbReference type="GO" id="GO:0017004">
    <property type="term" value="P:cytochrome complex assembly"/>
    <property type="evidence" value="ECO:0007669"/>
    <property type="project" value="UniProtKB-KW"/>
</dbReference>
<evidence type="ECO:0000313" key="8">
    <source>
        <dbReference type="EMBL" id="EKF19770.1"/>
    </source>
</evidence>
<dbReference type="Gene3D" id="1.25.40.10">
    <property type="entry name" value="Tetratricopeptide repeat domain"/>
    <property type="match status" value="2"/>
</dbReference>
<dbReference type="NCBIfam" id="TIGR03142">
    <property type="entry name" value="cytochro_ccmI"/>
    <property type="match status" value="1"/>
</dbReference>
<dbReference type="PANTHER" id="PTHR47870">
    <property type="entry name" value="CYTOCHROME C-TYPE BIOGENESIS PROTEIN CCMH"/>
    <property type="match status" value="1"/>
</dbReference>